<keyword evidence="1" id="KW-0472">Membrane</keyword>
<feature type="transmembrane region" description="Helical" evidence="1">
    <location>
        <begin position="237"/>
        <end position="254"/>
    </location>
</feature>
<keyword evidence="1" id="KW-1133">Transmembrane helix</keyword>
<sequence length="354" mass="36294">MTSTHPVRPVRDPRAAAVVKALVDQGLVDPGRRDEAQSLVDRSLAGQASVSAPLTRRFAELAGYVGAAFVVAAAIIFFASQWPDLSEGQQVALLAGSTLVLVAAGLAVGLVGQGLAALRAGEDAVRRRLAGVLFTAAAVAAAGTVGLQVSTTADPSDTTAPMLAFGTMAVVSLLGYLLAPTVVGQAGAAFGVMLAAPTGTDKLGLADTVALGLVWLVIGVGWLALAERGVWREVATGRVIGCLLALVGAQSAVFVTEDRWVGYVALVGVAVGAFAVYVVRPAWPYLATGVVAVTAVVPQVLLDWTDDELGPAGVLLATGVTLLVAALFGLRLRKEVVEAPEDREVQHDAEPPRR</sequence>
<accession>A0ABS7RGE9</accession>
<comment type="caution">
    <text evidence="3">The sequence shown here is derived from an EMBL/GenBank/DDBJ whole genome shotgun (WGS) entry which is preliminary data.</text>
</comment>
<organism evidence="3 4">
    <name type="scientific">Nocardioides jiangsuensis</name>
    <dbReference type="NCBI Taxonomy" id="2866161"/>
    <lineage>
        <taxon>Bacteria</taxon>
        <taxon>Bacillati</taxon>
        <taxon>Actinomycetota</taxon>
        <taxon>Actinomycetes</taxon>
        <taxon>Propionibacteriales</taxon>
        <taxon>Nocardioidaceae</taxon>
        <taxon>Nocardioides</taxon>
    </lineage>
</organism>
<dbReference type="RefSeq" id="WP_221023833.1">
    <property type="nucleotide sequence ID" value="NZ_JAIEZQ010000001.1"/>
</dbReference>
<dbReference type="Proteomes" id="UP000754710">
    <property type="component" value="Unassembled WGS sequence"/>
</dbReference>
<reference evidence="3 4" key="1">
    <citation type="submission" date="2021-08" db="EMBL/GenBank/DDBJ databases">
        <title>Nocardioides bacterium WL0053 sp. nov., isolated from the sediment.</title>
        <authorList>
            <person name="Wang L."/>
            <person name="Zhang D."/>
            <person name="Zhang A."/>
        </authorList>
    </citation>
    <scope>NUCLEOTIDE SEQUENCE [LARGE SCALE GENOMIC DNA]</scope>
    <source>
        <strain evidence="3 4">WL0053</strain>
    </source>
</reference>
<dbReference type="InterPro" id="IPR018677">
    <property type="entry name" value="DUF2157"/>
</dbReference>
<gene>
    <name evidence="3" type="ORF">K1X13_04705</name>
</gene>
<evidence type="ECO:0000313" key="3">
    <source>
        <dbReference type="EMBL" id="MBY9074120.1"/>
    </source>
</evidence>
<keyword evidence="1" id="KW-0812">Transmembrane</keyword>
<keyword evidence="4" id="KW-1185">Reference proteome</keyword>
<evidence type="ECO:0000259" key="2">
    <source>
        <dbReference type="Pfam" id="PF09925"/>
    </source>
</evidence>
<feature type="transmembrane region" description="Helical" evidence="1">
    <location>
        <begin position="162"/>
        <end position="183"/>
    </location>
</feature>
<name>A0ABS7RGE9_9ACTN</name>
<dbReference type="Pfam" id="PF09925">
    <property type="entry name" value="DUF2157"/>
    <property type="match status" value="1"/>
</dbReference>
<proteinExistence type="predicted"/>
<feature type="transmembrane region" description="Helical" evidence="1">
    <location>
        <begin position="91"/>
        <end position="117"/>
    </location>
</feature>
<feature type="transmembrane region" description="Helical" evidence="1">
    <location>
        <begin position="61"/>
        <end position="79"/>
    </location>
</feature>
<evidence type="ECO:0000256" key="1">
    <source>
        <dbReference type="SAM" id="Phobius"/>
    </source>
</evidence>
<feature type="transmembrane region" description="Helical" evidence="1">
    <location>
        <begin position="310"/>
        <end position="330"/>
    </location>
</feature>
<evidence type="ECO:0000313" key="4">
    <source>
        <dbReference type="Proteomes" id="UP000754710"/>
    </source>
</evidence>
<feature type="domain" description="DUF2157" evidence="2">
    <location>
        <begin position="21"/>
        <end position="174"/>
    </location>
</feature>
<dbReference type="EMBL" id="JAIEZQ010000001">
    <property type="protein sequence ID" value="MBY9074120.1"/>
    <property type="molecule type" value="Genomic_DNA"/>
</dbReference>
<feature type="transmembrane region" description="Helical" evidence="1">
    <location>
        <begin position="129"/>
        <end position="150"/>
    </location>
</feature>
<protein>
    <submittedName>
        <fullName evidence="3">DUF2157 domain-containing protein</fullName>
    </submittedName>
</protein>
<feature type="transmembrane region" description="Helical" evidence="1">
    <location>
        <begin position="203"/>
        <end position="225"/>
    </location>
</feature>
<feature type="transmembrane region" description="Helical" evidence="1">
    <location>
        <begin position="260"/>
        <end position="278"/>
    </location>
</feature>